<gene>
    <name evidence="3" type="ORF">ACJIZ3_008362</name>
</gene>
<dbReference type="PANTHER" id="PTHR11362:SF154">
    <property type="entry name" value="PROTEIN FLOWERING LOCUS T-LIKE"/>
    <property type="match status" value="1"/>
</dbReference>
<dbReference type="InterPro" id="IPR036610">
    <property type="entry name" value="PEBP-like_sf"/>
</dbReference>
<protein>
    <submittedName>
        <fullName evidence="3">Uncharacterized protein</fullName>
    </submittedName>
</protein>
<organism evidence="3 4">
    <name type="scientific">Penstemon smallii</name>
    <dbReference type="NCBI Taxonomy" id="265156"/>
    <lineage>
        <taxon>Eukaryota</taxon>
        <taxon>Viridiplantae</taxon>
        <taxon>Streptophyta</taxon>
        <taxon>Embryophyta</taxon>
        <taxon>Tracheophyta</taxon>
        <taxon>Spermatophyta</taxon>
        <taxon>Magnoliopsida</taxon>
        <taxon>eudicotyledons</taxon>
        <taxon>Gunneridae</taxon>
        <taxon>Pentapetalae</taxon>
        <taxon>asterids</taxon>
        <taxon>lamiids</taxon>
        <taxon>Lamiales</taxon>
        <taxon>Plantaginaceae</taxon>
        <taxon>Cheloneae</taxon>
        <taxon>Penstemon</taxon>
    </lineage>
</organism>
<evidence type="ECO:0000256" key="2">
    <source>
        <dbReference type="ARBA" id="ARBA00007091"/>
    </source>
</evidence>
<dbReference type="AlphaFoldDB" id="A0ABD3TAI7"/>
<dbReference type="PANTHER" id="PTHR11362">
    <property type="entry name" value="PHOSPHATIDYLETHANOLAMINE-BINDING PROTEIN"/>
    <property type="match status" value="1"/>
</dbReference>
<comment type="similarity">
    <text evidence="2">Belongs to the phosphatidylethanolamine-binding protein family.</text>
</comment>
<dbReference type="GO" id="GO:0005737">
    <property type="term" value="C:cytoplasm"/>
    <property type="evidence" value="ECO:0007669"/>
    <property type="project" value="UniProtKB-SubCell"/>
</dbReference>
<evidence type="ECO:0000313" key="3">
    <source>
        <dbReference type="EMBL" id="KAL3833626.1"/>
    </source>
</evidence>
<comment type="caution">
    <text evidence="3">The sequence shown here is derived from an EMBL/GenBank/DDBJ whole genome shotgun (WGS) entry which is preliminary data.</text>
</comment>
<dbReference type="Gene3D" id="3.90.280.10">
    <property type="entry name" value="PEBP-like"/>
    <property type="match status" value="1"/>
</dbReference>
<dbReference type="FunFam" id="3.90.280.10:FF:000001">
    <property type="entry name" value="Terminal flower 1"/>
    <property type="match status" value="1"/>
</dbReference>
<dbReference type="InterPro" id="IPR008914">
    <property type="entry name" value="PEBP"/>
</dbReference>
<dbReference type="SUPFAM" id="SSF49777">
    <property type="entry name" value="PEBP-like"/>
    <property type="match status" value="1"/>
</dbReference>
<keyword evidence="4" id="KW-1185">Reference proteome</keyword>
<comment type="subcellular location">
    <subcellularLocation>
        <location evidence="1">Cytoplasm</location>
    </subcellularLocation>
</comment>
<dbReference type="Proteomes" id="UP001634393">
    <property type="component" value="Unassembled WGS sequence"/>
</dbReference>
<dbReference type="Pfam" id="PF01161">
    <property type="entry name" value="PBP"/>
    <property type="match status" value="1"/>
</dbReference>
<reference evidence="3 4" key="1">
    <citation type="submission" date="2024-12" db="EMBL/GenBank/DDBJ databases">
        <title>The unique morphological basis and parallel evolutionary history of personate flowers in Penstemon.</title>
        <authorList>
            <person name="Depatie T.H."/>
            <person name="Wessinger C.A."/>
        </authorList>
    </citation>
    <scope>NUCLEOTIDE SEQUENCE [LARGE SCALE GENOMIC DNA]</scope>
    <source>
        <strain evidence="3">WTNN_2</strain>
        <tissue evidence="3">Leaf</tissue>
    </source>
</reference>
<proteinExistence type="inferred from homology"/>
<dbReference type="EMBL" id="JBJXBP010000004">
    <property type="protein sequence ID" value="KAL3833626.1"/>
    <property type="molecule type" value="Genomic_DNA"/>
</dbReference>
<evidence type="ECO:0000256" key="1">
    <source>
        <dbReference type="ARBA" id="ARBA00004496"/>
    </source>
</evidence>
<name>A0ABD3TAI7_9LAMI</name>
<sequence>MVRSIQPLVLGRVVGDILDPFIPMTELLVFHSGGRMVYNGGSLRPSHVVNQPRVEIGSGDGFRALYTLVMVDADAPTPTNPNLREYLHWMVTNIPGCTDAGFGQEVVCYENPQPSMGIHRIVFVLFRQMERQTIEAPGSRQNFNTRSFSDLYNLGLPVAAVYYNCQRENGTGGRRAY</sequence>
<evidence type="ECO:0000313" key="4">
    <source>
        <dbReference type="Proteomes" id="UP001634393"/>
    </source>
</evidence>
<dbReference type="CDD" id="cd00866">
    <property type="entry name" value="PEBP_euk"/>
    <property type="match status" value="1"/>
</dbReference>
<dbReference type="InterPro" id="IPR035810">
    <property type="entry name" value="PEBP_euk"/>
</dbReference>
<accession>A0ABD3TAI7</accession>